<evidence type="ECO:0000313" key="2">
    <source>
        <dbReference type="Proteomes" id="UP000472839"/>
    </source>
</evidence>
<dbReference type="Proteomes" id="UP000472839">
    <property type="component" value="Unassembled WGS sequence"/>
</dbReference>
<dbReference type="AlphaFoldDB" id="A0A6L4WP55"/>
<proteinExistence type="predicted"/>
<organism evidence="1 2">
    <name type="scientific">Poseidonibacter ostreae</name>
    <dbReference type="NCBI Taxonomy" id="2654171"/>
    <lineage>
        <taxon>Bacteria</taxon>
        <taxon>Pseudomonadati</taxon>
        <taxon>Campylobacterota</taxon>
        <taxon>Epsilonproteobacteria</taxon>
        <taxon>Campylobacterales</taxon>
        <taxon>Arcobacteraceae</taxon>
        <taxon>Poseidonibacter</taxon>
    </lineage>
</organism>
<reference evidence="1 2" key="1">
    <citation type="submission" date="2019-10" db="EMBL/GenBank/DDBJ databases">
        <title>Poseidonibacter ostreae sp. nov., isolated from the gut of the Ostrea denselamellosa.</title>
        <authorList>
            <person name="Choi A."/>
        </authorList>
    </citation>
    <scope>NUCLEOTIDE SEQUENCE [LARGE SCALE GENOMIC DNA]</scope>
    <source>
        <strain evidence="1 2">SJOD-M-33</strain>
    </source>
</reference>
<dbReference type="SUPFAM" id="SSF51905">
    <property type="entry name" value="FAD/NAD(P)-binding domain"/>
    <property type="match status" value="1"/>
</dbReference>
<gene>
    <name evidence="1" type="ORF">GBG19_13635</name>
</gene>
<dbReference type="Pfam" id="PF13450">
    <property type="entry name" value="NAD_binding_8"/>
    <property type="match status" value="1"/>
</dbReference>
<dbReference type="Gene3D" id="3.90.660.10">
    <property type="match status" value="1"/>
</dbReference>
<dbReference type="Gene3D" id="3.50.50.60">
    <property type="entry name" value="FAD/NAD(P)-binding domain"/>
    <property type="match status" value="1"/>
</dbReference>
<dbReference type="InterPro" id="IPR036188">
    <property type="entry name" value="FAD/NAD-bd_sf"/>
</dbReference>
<dbReference type="EMBL" id="WFKK01000053">
    <property type="protein sequence ID" value="KAB7885694.1"/>
    <property type="molecule type" value="Genomic_DNA"/>
</dbReference>
<sequence length="304" mass="35266">MNIAIIGAGLSGTNIYNLLKKDGNSVKIFEKARGSGGRCSTRYINDKLIDHGTPFFNANNQDFIDFCEKKVKENILVKKDNTYYPLKGMNKLCSSMLDKDDFYKNTKIVSCKKIDNKWHLYDENGMSYSPFDKLIITIPTPQILDLDIELPINIEKELKEVRYESIATLLIYSYTLQNIMNPKLVNNSSFKKIVDNSSKYDYGNFSSYVLHLNPTICEEQNLRNKDEVKEYMQKIVNDILNLKLEDEFHLMPHFWKYANVTKSIDKNYIYDESLSLGICGDFFKEDNLEGSYHSSKSLYEQELT</sequence>
<comment type="caution">
    <text evidence="1">The sequence shown here is derived from an EMBL/GenBank/DDBJ whole genome shotgun (WGS) entry which is preliminary data.</text>
</comment>
<accession>A0A6L4WP55</accession>
<dbReference type="PANTHER" id="PTHR16128:SF5">
    <property type="entry name" value="FAD_NAD(P)-BINDING OXIDOREDUCTASE FAMILY PROTEIN"/>
    <property type="match status" value="1"/>
</dbReference>
<dbReference type="PANTHER" id="PTHR16128">
    <property type="entry name" value="FAD/NAD(P)-BINDING OXIDOREDUCTASE FAMILY PROTEIN"/>
    <property type="match status" value="1"/>
</dbReference>
<protein>
    <submittedName>
        <fullName evidence="1">NAD(P)-binding protein</fullName>
    </submittedName>
</protein>
<evidence type="ECO:0000313" key="1">
    <source>
        <dbReference type="EMBL" id="KAB7885694.1"/>
    </source>
</evidence>
<dbReference type="RefSeq" id="WP_152279860.1">
    <property type="nucleotide sequence ID" value="NZ_WFKK01000053.1"/>
</dbReference>
<name>A0A6L4WP55_9BACT</name>